<organism evidence="1 2">
    <name type="scientific">Streptomyces sp. 900105245</name>
    <dbReference type="NCBI Taxonomy" id="3154379"/>
    <lineage>
        <taxon>Bacteria</taxon>
        <taxon>Bacillati</taxon>
        <taxon>Actinomycetota</taxon>
        <taxon>Actinomycetes</taxon>
        <taxon>Kitasatosporales</taxon>
        <taxon>Streptomycetaceae</taxon>
        <taxon>Streptomyces</taxon>
    </lineage>
</organism>
<proteinExistence type="predicted"/>
<evidence type="ECO:0000313" key="2">
    <source>
        <dbReference type="Proteomes" id="UP001470023"/>
    </source>
</evidence>
<keyword evidence="2" id="KW-1185">Reference proteome</keyword>
<protein>
    <recommendedName>
        <fullName evidence="3">HEAT repeat protein</fullName>
    </recommendedName>
</protein>
<evidence type="ECO:0008006" key="3">
    <source>
        <dbReference type="Google" id="ProtNLM"/>
    </source>
</evidence>
<dbReference type="RefSeq" id="WP_352063073.1">
    <property type="nucleotide sequence ID" value="NZ_JBEPAZ010000004.1"/>
</dbReference>
<evidence type="ECO:0000313" key="1">
    <source>
        <dbReference type="EMBL" id="MER6427610.1"/>
    </source>
</evidence>
<dbReference type="Proteomes" id="UP001470023">
    <property type="component" value="Unassembled WGS sequence"/>
</dbReference>
<comment type="caution">
    <text evidence="1">The sequence shown here is derived from an EMBL/GenBank/DDBJ whole genome shotgun (WGS) entry which is preliminary data.</text>
</comment>
<dbReference type="EMBL" id="JBEPAZ010000004">
    <property type="protein sequence ID" value="MER6427610.1"/>
    <property type="molecule type" value="Genomic_DNA"/>
</dbReference>
<name>A0ABV1U1U4_9ACTN</name>
<sequence length="672" mass="72557">MDAVDWNGFATGVPEHHPVKEVPRALHSLVRRGPAATEEDCYPLYSCLFVPGGGLPSAAAAALPFLTALACDPTNGARVSLVELLGALHGAACEAGGQVAHGVWWEEWRRQGDKITALLTDPAPGVRRAALLLADDDALLERWHAETDPAVRLPLLLALGSRAATTARAPETGSAGGRHRFTGAVEAVLGRVLRDDEPVLQVAAVIAQASLDRDAPLRHTDLLLDVLADPDVRPRFERIWWLPDVEIPFTRDDVAAWVSGLLDHVPPAALSFVTRLADAAERTADDGLRRVVLDEAWRHLVLRRSAAETVLPLAARLLDCADDCVRLKAAHLLAMLAPDSGPYADRLAALLDDPGTDKISWIEGTVGDFARWALVRLGDPRGLPGLVESLWAPYREQYGRSWVGGDPRRPEMHEVLAPLGRHADVLLPALLEEVRQDHERHGDHGEIMGTLLHVAEKWGPNALPVLPVVLPLLKDTRYSWRVVDVLVAMGPGAASTAGAVRDAVVLDDPGSHHKMAWAAWRMAGGDDGTALRLLGEAVHDEQASPYGPVLLLSDFGPAAAAYAGRVREIMENAKYGRATAAITLWAITCDASATLAVLEQVVVRFAGDDDHYGDLSEALHGFLRIGTVTPAARRALRLVAARDLRLSNDRDYRAILDDQELRSTIDAVLALP</sequence>
<reference evidence="1 2" key="1">
    <citation type="submission" date="2024-06" db="EMBL/GenBank/DDBJ databases">
        <title>The Natural Products Discovery Center: Release of the First 8490 Sequenced Strains for Exploring Actinobacteria Biosynthetic Diversity.</title>
        <authorList>
            <person name="Kalkreuter E."/>
            <person name="Kautsar S.A."/>
            <person name="Yang D."/>
            <person name="Bader C.D."/>
            <person name="Teijaro C.N."/>
            <person name="Fluegel L."/>
            <person name="Davis C.M."/>
            <person name="Simpson J.R."/>
            <person name="Lauterbach L."/>
            <person name="Steele A.D."/>
            <person name="Gui C."/>
            <person name="Meng S."/>
            <person name="Li G."/>
            <person name="Viehrig K."/>
            <person name="Ye F."/>
            <person name="Su P."/>
            <person name="Kiefer A.F."/>
            <person name="Nichols A."/>
            <person name="Cepeda A.J."/>
            <person name="Yan W."/>
            <person name="Fan B."/>
            <person name="Jiang Y."/>
            <person name="Adhikari A."/>
            <person name="Zheng C.-J."/>
            <person name="Schuster L."/>
            <person name="Cowan T.M."/>
            <person name="Smanski M.J."/>
            <person name="Chevrette M.G."/>
            <person name="De Carvalho L.P.S."/>
            <person name="Shen B."/>
        </authorList>
    </citation>
    <scope>NUCLEOTIDE SEQUENCE [LARGE SCALE GENOMIC DNA]</scope>
    <source>
        <strain evidence="1 2">NPDC001166</strain>
    </source>
</reference>
<dbReference type="Gene3D" id="1.25.10.10">
    <property type="entry name" value="Leucine-rich Repeat Variant"/>
    <property type="match status" value="1"/>
</dbReference>
<gene>
    <name evidence="1" type="ORF">ABT272_07660</name>
</gene>
<dbReference type="InterPro" id="IPR011989">
    <property type="entry name" value="ARM-like"/>
</dbReference>
<dbReference type="InterPro" id="IPR016024">
    <property type="entry name" value="ARM-type_fold"/>
</dbReference>
<dbReference type="SUPFAM" id="SSF48371">
    <property type="entry name" value="ARM repeat"/>
    <property type="match status" value="1"/>
</dbReference>
<accession>A0ABV1U1U4</accession>